<dbReference type="GO" id="GO:0003824">
    <property type="term" value="F:catalytic activity"/>
    <property type="evidence" value="ECO:0007669"/>
    <property type="project" value="UniProtKB-ARBA"/>
</dbReference>
<dbReference type="Gene3D" id="1.10.150.240">
    <property type="entry name" value="Putative phosphatase, domain 2"/>
    <property type="match status" value="1"/>
</dbReference>
<evidence type="ECO:0008006" key="8">
    <source>
        <dbReference type="Google" id="ProtNLM"/>
    </source>
</evidence>
<dbReference type="OrthoDB" id="9797743at2"/>
<comment type="caution">
    <text evidence="6">The sequence shown here is derived from an EMBL/GenBank/DDBJ whole genome shotgun (WGS) entry which is preliminary data.</text>
</comment>
<keyword evidence="5" id="KW-0119">Carbohydrate metabolism</keyword>
<evidence type="ECO:0000256" key="2">
    <source>
        <dbReference type="ARBA" id="ARBA00006171"/>
    </source>
</evidence>
<dbReference type="SFLD" id="SFLDG01135">
    <property type="entry name" value="C1.5.6:_HAD__Beta-PGM__Phospha"/>
    <property type="match status" value="1"/>
</dbReference>
<organism evidence="6 7">
    <name type="scientific">Hymenobacter crusticola</name>
    <dbReference type="NCBI Taxonomy" id="1770526"/>
    <lineage>
        <taxon>Bacteria</taxon>
        <taxon>Pseudomonadati</taxon>
        <taxon>Bacteroidota</taxon>
        <taxon>Cytophagia</taxon>
        <taxon>Cytophagales</taxon>
        <taxon>Hymenobacteraceae</taxon>
        <taxon>Hymenobacter</taxon>
    </lineage>
</organism>
<name>A0A243WDK6_9BACT</name>
<evidence type="ECO:0000313" key="6">
    <source>
        <dbReference type="EMBL" id="OUJ73758.1"/>
    </source>
</evidence>
<evidence type="ECO:0000256" key="1">
    <source>
        <dbReference type="ARBA" id="ARBA00001946"/>
    </source>
</evidence>
<dbReference type="InterPro" id="IPR036412">
    <property type="entry name" value="HAD-like_sf"/>
</dbReference>
<gene>
    <name evidence="6" type="ORF">BXP70_12325</name>
</gene>
<dbReference type="SFLD" id="SFLDG01129">
    <property type="entry name" value="C1.5:_HAD__Beta-PGM__Phosphata"/>
    <property type="match status" value="1"/>
</dbReference>
<keyword evidence="7" id="KW-1185">Reference proteome</keyword>
<dbReference type="GO" id="GO:0046872">
    <property type="term" value="F:metal ion binding"/>
    <property type="evidence" value="ECO:0007669"/>
    <property type="project" value="UniProtKB-KW"/>
</dbReference>
<dbReference type="Pfam" id="PF13419">
    <property type="entry name" value="HAD_2"/>
    <property type="match status" value="1"/>
</dbReference>
<reference evidence="6 7" key="1">
    <citation type="submission" date="2017-01" db="EMBL/GenBank/DDBJ databases">
        <title>A new Hymenobacter.</title>
        <authorList>
            <person name="Liang Y."/>
            <person name="Feng F."/>
        </authorList>
    </citation>
    <scope>NUCLEOTIDE SEQUENCE [LARGE SCALE GENOMIC DNA]</scope>
    <source>
        <strain evidence="6">MIMBbqt21</strain>
    </source>
</reference>
<evidence type="ECO:0000256" key="4">
    <source>
        <dbReference type="ARBA" id="ARBA00022842"/>
    </source>
</evidence>
<dbReference type="InterPro" id="IPR023214">
    <property type="entry name" value="HAD_sf"/>
</dbReference>
<dbReference type="PANTHER" id="PTHR46193">
    <property type="entry name" value="6-PHOSPHOGLUCONATE PHOSPHATASE"/>
    <property type="match status" value="1"/>
</dbReference>
<dbReference type="InterPro" id="IPR051600">
    <property type="entry name" value="Beta-PGM-like"/>
</dbReference>
<comment type="similarity">
    <text evidence="2">Belongs to the HAD-like hydrolase superfamily. CbbY/CbbZ/Gph/YieH family.</text>
</comment>
<dbReference type="Proteomes" id="UP000194873">
    <property type="component" value="Unassembled WGS sequence"/>
</dbReference>
<dbReference type="Gene3D" id="3.40.50.1000">
    <property type="entry name" value="HAD superfamily/HAD-like"/>
    <property type="match status" value="1"/>
</dbReference>
<dbReference type="SUPFAM" id="SSF56784">
    <property type="entry name" value="HAD-like"/>
    <property type="match status" value="1"/>
</dbReference>
<evidence type="ECO:0000256" key="3">
    <source>
        <dbReference type="ARBA" id="ARBA00022723"/>
    </source>
</evidence>
<dbReference type="InterPro" id="IPR041492">
    <property type="entry name" value="HAD_2"/>
</dbReference>
<dbReference type="InterPro" id="IPR023198">
    <property type="entry name" value="PGP-like_dom2"/>
</dbReference>
<evidence type="ECO:0000256" key="5">
    <source>
        <dbReference type="ARBA" id="ARBA00023277"/>
    </source>
</evidence>
<proteinExistence type="inferred from homology"/>
<dbReference type="EMBL" id="MTSE01000005">
    <property type="protein sequence ID" value="OUJ73758.1"/>
    <property type="molecule type" value="Genomic_DNA"/>
</dbReference>
<dbReference type="PANTHER" id="PTHR46193:SF18">
    <property type="entry name" value="HEXITOL PHOSPHATASE B"/>
    <property type="match status" value="1"/>
</dbReference>
<sequence>MPTDQPHALIFDMDGVIVDNTDYQAEAFQLLFREHGLTTNARHLLERLNGMPATAILKTVFHHPVPEKDLKRYADQREFLYRVIYWEKRQEIAGLTDFLRAARQAGFKIALGTGSASETIGYIIDHLHLRSFFDIITGADDVEKGKPHADTFTVVAQKLGIPPERCVVFEDAVLGEQAAYRAGMRCVCLATSVEASKFQSPMKIIKDFTEIEPQDIFTLLEQQPAVPKPDKQRAQRQYMKLS</sequence>
<dbReference type="SFLD" id="SFLDS00003">
    <property type="entry name" value="Haloacid_Dehalogenase"/>
    <property type="match status" value="1"/>
</dbReference>
<dbReference type="AlphaFoldDB" id="A0A243WDK6"/>
<dbReference type="RefSeq" id="WP_086594366.1">
    <property type="nucleotide sequence ID" value="NZ_MTSE01000005.1"/>
</dbReference>
<keyword evidence="4" id="KW-0460">Magnesium</keyword>
<evidence type="ECO:0000313" key="7">
    <source>
        <dbReference type="Proteomes" id="UP000194873"/>
    </source>
</evidence>
<dbReference type="NCBIfam" id="TIGR01509">
    <property type="entry name" value="HAD-SF-IA-v3"/>
    <property type="match status" value="1"/>
</dbReference>
<dbReference type="PRINTS" id="PR00413">
    <property type="entry name" value="HADHALOGNASE"/>
</dbReference>
<accession>A0A243WDK6</accession>
<protein>
    <recommendedName>
        <fullName evidence="8">Beta-phosphoglucomutase</fullName>
    </recommendedName>
</protein>
<keyword evidence="3" id="KW-0479">Metal-binding</keyword>
<dbReference type="CDD" id="cd07505">
    <property type="entry name" value="HAD_BPGM-like"/>
    <property type="match status" value="1"/>
</dbReference>
<comment type="cofactor">
    <cofactor evidence="1">
        <name>Mg(2+)</name>
        <dbReference type="ChEBI" id="CHEBI:18420"/>
    </cofactor>
</comment>
<dbReference type="InterPro" id="IPR006439">
    <property type="entry name" value="HAD-SF_hydro_IA"/>
</dbReference>